<keyword evidence="1" id="KW-0233">DNA recombination</keyword>
<name>A0A971CZL9_9BIFI</name>
<gene>
    <name evidence="3" type="ORF">GXW98_05670</name>
</gene>
<dbReference type="InterPro" id="IPR011010">
    <property type="entry name" value="DNA_brk_join_enz"/>
</dbReference>
<dbReference type="PANTHER" id="PTHR30349">
    <property type="entry name" value="PHAGE INTEGRASE-RELATED"/>
    <property type="match status" value="1"/>
</dbReference>
<dbReference type="CDD" id="cd01189">
    <property type="entry name" value="INT_ICEBs1_C_like"/>
    <property type="match status" value="1"/>
</dbReference>
<evidence type="ECO:0000313" key="4">
    <source>
        <dbReference type="Proteomes" id="UP000767327"/>
    </source>
</evidence>
<dbReference type="SUPFAM" id="SSF56349">
    <property type="entry name" value="DNA breaking-rejoining enzymes"/>
    <property type="match status" value="1"/>
</dbReference>
<dbReference type="Proteomes" id="UP000767327">
    <property type="component" value="Unassembled WGS sequence"/>
</dbReference>
<accession>A0A971CZL9</accession>
<sequence length="226" mass="24941">MVFLTIGEVEELADTAAHIGNAVDGTLIRFLAYTGCRINEALALQVRDMRLDEGKARISRAWSEDSARRMILDTPKNGKARTIGLPAFIIPALRAMIEGHADTDFVFRPKRGEHILDHNWRTRVWYPSVKGAGMDDIAGLRIHSLRHTYASIAIANGADVKTLQSQLGHASATETLNTYSALWPERLGEVASAVDEARSVAIVSNRVQNKETEEKKNPQKLNVSKG</sequence>
<dbReference type="PANTHER" id="PTHR30349:SF64">
    <property type="entry name" value="PROPHAGE INTEGRASE INTD-RELATED"/>
    <property type="match status" value="1"/>
</dbReference>
<dbReference type="GO" id="GO:0006310">
    <property type="term" value="P:DNA recombination"/>
    <property type="evidence" value="ECO:0007669"/>
    <property type="project" value="UniProtKB-KW"/>
</dbReference>
<dbReference type="AlphaFoldDB" id="A0A971CZL9"/>
<dbReference type="GO" id="GO:0003677">
    <property type="term" value="F:DNA binding"/>
    <property type="evidence" value="ECO:0007669"/>
    <property type="project" value="InterPro"/>
</dbReference>
<comment type="caution">
    <text evidence="3">The sequence shown here is derived from an EMBL/GenBank/DDBJ whole genome shotgun (WGS) entry which is preliminary data.</text>
</comment>
<reference evidence="3" key="1">
    <citation type="journal article" date="2020" name="Biotechnol. Biofuels">
        <title>New insights from the biogas microbiome by comprehensive genome-resolved metagenomics of nearly 1600 species originating from multiple anaerobic digesters.</title>
        <authorList>
            <person name="Campanaro S."/>
            <person name="Treu L."/>
            <person name="Rodriguez-R L.M."/>
            <person name="Kovalovszki A."/>
            <person name="Ziels R.M."/>
            <person name="Maus I."/>
            <person name="Zhu X."/>
            <person name="Kougias P.G."/>
            <person name="Basile A."/>
            <person name="Luo G."/>
            <person name="Schluter A."/>
            <person name="Konstantinidis K.T."/>
            <person name="Angelidaki I."/>
        </authorList>
    </citation>
    <scope>NUCLEOTIDE SEQUENCE</scope>
    <source>
        <strain evidence="3">AS01afH2WH_6</strain>
    </source>
</reference>
<dbReference type="InterPro" id="IPR002104">
    <property type="entry name" value="Integrase_catalytic"/>
</dbReference>
<dbReference type="Gene3D" id="1.10.443.10">
    <property type="entry name" value="Intergrase catalytic core"/>
    <property type="match status" value="1"/>
</dbReference>
<evidence type="ECO:0000259" key="2">
    <source>
        <dbReference type="PROSITE" id="PS51898"/>
    </source>
</evidence>
<proteinExistence type="predicted"/>
<reference evidence="3" key="2">
    <citation type="submission" date="2020-01" db="EMBL/GenBank/DDBJ databases">
        <authorList>
            <person name="Campanaro S."/>
        </authorList>
    </citation>
    <scope>NUCLEOTIDE SEQUENCE</scope>
    <source>
        <strain evidence="3">AS01afH2WH_6</strain>
    </source>
</reference>
<organism evidence="3 4">
    <name type="scientific">Bifidobacterium crudilactis</name>
    <dbReference type="NCBI Taxonomy" id="327277"/>
    <lineage>
        <taxon>Bacteria</taxon>
        <taxon>Bacillati</taxon>
        <taxon>Actinomycetota</taxon>
        <taxon>Actinomycetes</taxon>
        <taxon>Bifidobacteriales</taxon>
        <taxon>Bifidobacteriaceae</taxon>
        <taxon>Bifidobacterium</taxon>
    </lineage>
</organism>
<dbReference type="EMBL" id="JAAXZR010000020">
    <property type="protein sequence ID" value="NLT79751.1"/>
    <property type="molecule type" value="Genomic_DNA"/>
</dbReference>
<dbReference type="GO" id="GO:0015074">
    <property type="term" value="P:DNA integration"/>
    <property type="evidence" value="ECO:0007669"/>
    <property type="project" value="InterPro"/>
</dbReference>
<protein>
    <submittedName>
        <fullName evidence="3">Site-specific integrase</fullName>
    </submittedName>
</protein>
<evidence type="ECO:0000256" key="1">
    <source>
        <dbReference type="ARBA" id="ARBA00023172"/>
    </source>
</evidence>
<dbReference type="Pfam" id="PF00589">
    <property type="entry name" value="Phage_integrase"/>
    <property type="match status" value="1"/>
</dbReference>
<dbReference type="PROSITE" id="PS51898">
    <property type="entry name" value="TYR_RECOMBINASE"/>
    <property type="match status" value="1"/>
</dbReference>
<evidence type="ECO:0000313" key="3">
    <source>
        <dbReference type="EMBL" id="NLT79751.1"/>
    </source>
</evidence>
<dbReference type="InterPro" id="IPR050090">
    <property type="entry name" value="Tyrosine_recombinase_XerCD"/>
</dbReference>
<feature type="domain" description="Tyr recombinase" evidence="2">
    <location>
        <begin position="1"/>
        <end position="192"/>
    </location>
</feature>
<dbReference type="InterPro" id="IPR013762">
    <property type="entry name" value="Integrase-like_cat_sf"/>
</dbReference>